<feature type="compositionally biased region" description="Basic and acidic residues" evidence="1">
    <location>
        <begin position="85"/>
        <end position="94"/>
    </location>
</feature>
<protein>
    <submittedName>
        <fullName evidence="2">Uncharacterized protein</fullName>
    </submittedName>
</protein>
<evidence type="ECO:0000256" key="1">
    <source>
        <dbReference type="SAM" id="MobiDB-lite"/>
    </source>
</evidence>
<name>A0A3M0KQ51_HIRRU</name>
<dbReference type="AlphaFoldDB" id="A0A3M0KQ51"/>
<feature type="compositionally biased region" description="Basic and acidic residues" evidence="1">
    <location>
        <begin position="102"/>
        <end position="126"/>
    </location>
</feature>
<feature type="compositionally biased region" description="Low complexity" evidence="1">
    <location>
        <begin position="69"/>
        <end position="84"/>
    </location>
</feature>
<sequence length="174" mass="21025">MWWDSSFDWIGMTPVMGGVERKDTGRTGIGIQEEQTQEMRRAVPLCVEEQMEYMELCLRMEEDLRGKSRITAGSSSSLSTSKTQTENRAEQSNEKKRRREKRREEKRREEKREKRREEKRREEKRREEKRKRRERREEKRREEREVVFLDSKVSVCHKTHPAPHQGELGEGFRG</sequence>
<feature type="region of interest" description="Disordered" evidence="1">
    <location>
        <begin position="68"/>
        <end position="174"/>
    </location>
</feature>
<evidence type="ECO:0000313" key="2">
    <source>
        <dbReference type="EMBL" id="RMC14731.1"/>
    </source>
</evidence>
<reference evidence="2 3" key="1">
    <citation type="submission" date="2018-07" db="EMBL/GenBank/DDBJ databases">
        <title>A high quality draft genome assembly of the barn swallow (H. rustica rustica).</title>
        <authorList>
            <person name="Formenti G."/>
            <person name="Chiara M."/>
            <person name="Poveda L."/>
            <person name="Francoijs K.-J."/>
            <person name="Bonisoli-Alquati A."/>
            <person name="Canova L."/>
            <person name="Gianfranceschi L."/>
            <person name="Horner D.S."/>
            <person name="Saino N."/>
        </authorList>
    </citation>
    <scope>NUCLEOTIDE SEQUENCE [LARGE SCALE GENOMIC DNA]</scope>
    <source>
        <strain evidence="2">Chelidonia</strain>
        <tissue evidence="2">Blood</tissue>
    </source>
</reference>
<comment type="caution">
    <text evidence="2">The sequence shown here is derived from an EMBL/GenBank/DDBJ whole genome shotgun (WGS) entry which is preliminary data.</text>
</comment>
<dbReference type="EMBL" id="QRBI01000104">
    <property type="protein sequence ID" value="RMC14731.1"/>
    <property type="molecule type" value="Genomic_DNA"/>
</dbReference>
<organism evidence="2 3">
    <name type="scientific">Hirundo rustica rustica</name>
    <dbReference type="NCBI Taxonomy" id="333673"/>
    <lineage>
        <taxon>Eukaryota</taxon>
        <taxon>Metazoa</taxon>
        <taxon>Chordata</taxon>
        <taxon>Craniata</taxon>
        <taxon>Vertebrata</taxon>
        <taxon>Euteleostomi</taxon>
        <taxon>Archelosauria</taxon>
        <taxon>Archosauria</taxon>
        <taxon>Dinosauria</taxon>
        <taxon>Saurischia</taxon>
        <taxon>Theropoda</taxon>
        <taxon>Coelurosauria</taxon>
        <taxon>Aves</taxon>
        <taxon>Neognathae</taxon>
        <taxon>Neoaves</taxon>
        <taxon>Telluraves</taxon>
        <taxon>Australaves</taxon>
        <taxon>Passeriformes</taxon>
        <taxon>Sylvioidea</taxon>
        <taxon>Hirundinidae</taxon>
        <taxon>Hirundo</taxon>
    </lineage>
</organism>
<keyword evidence="3" id="KW-1185">Reference proteome</keyword>
<feature type="compositionally biased region" description="Basic and acidic residues" evidence="1">
    <location>
        <begin position="135"/>
        <end position="147"/>
    </location>
</feature>
<dbReference type="Proteomes" id="UP000269221">
    <property type="component" value="Unassembled WGS sequence"/>
</dbReference>
<gene>
    <name evidence="2" type="ORF">DUI87_06904</name>
</gene>
<evidence type="ECO:0000313" key="3">
    <source>
        <dbReference type="Proteomes" id="UP000269221"/>
    </source>
</evidence>
<proteinExistence type="predicted"/>
<accession>A0A3M0KQ51</accession>